<organism evidence="8 9">
    <name type="scientific">Phakopsora pachyrhizi</name>
    <name type="common">Asian soybean rust disease fungus</name>
    <dbReference type="NCBI Taxonomy" id="170000"/>
    <lineage>
        <taxon>Eukaryota</taxon>
        <taxon>Fungi</taxon>
        <taxon>Dikarya</taxon>
        <taxon>Basidiomycota</taxon>
        <taxon>Pucciniomycotina</taxon>
        <taxon>Pucciniomycetes</taxon>
        <taxon>Pucciniales</taxon>
        <taxon>Phakopsoraceae</taxon>
        <taxon>Phakopsora</taxon>
    </lineage>
</organism>
<dbReference type="GO" id="GO:0005737">
    <property type="term" value="C:cytoplasm"/>
    <property type="evidence" value="ECO:0007669"/>
    <property type="project" value="TreeGrafter"/>
</dbReference>
<dbReference type="EMBL" id="CALTRL010006302">
    <property type="protein sequence ID" value="CAH7690486.1"/>
    <property type="molecule type" value="Genomic_DNA"/>
</dbReference>
<evidence type="ECO:0000259" key="7">
    <source>
        <dbReference type="Pfam" id="PF01974"/>
    </source>
</evidence>
<feature type="region of interest" description="Disordered" evidence="6">
    <location>
        <begin position="150"/>
        <end position="174"/>
    </location>
</feature>
<feature type="active site" evidence="5">
    <location>
        <position position="380"/>
    </location>
</feature>
<dbReference type="InterPro" id="IPR036167">
    <property type="entry name" value="tRNA_intron_Endo_cat-like_sf"/>
</dbReference>
<comment type="function">
    <text evidence="4">Constitutes one of the two catalytic subunit of the tRNA-splicing endonuclease complex, a complex responsible for identification and cleavage of the splice sites in pre-tRNA. It cleaves pre-tRNA at the 5'- and 3'-splice sites to release the intron. The products are an intron and two tRNA half-molecules bearing 2',3'-cyclic phosphate and 5'-OH termini. There are no conserved sequences at the splice sites, but the intron is invariably located at the same site in the gene, placing the splice sites an invariant distance from the constant structural features of the tRNA body.</text>
</comment>
<evidence type="ECO:0000256" key="1">
    <source>
        <dbReference type="ARBA" id="ARBA00008078"/>
    </source>
</evidence>
<evidence type="ECO:0000256" key="6">
    <source>
        <dbReference type="SAM" id="MobiDB-lite"/>
    </source>
</evidence>
<evidence type="ECO:0000313" key="9">
    <source>
        <dbReference type="Proteomes" id="UP001153365"/>
    </source>
</evidence>
<dbReference type="SUPFAM" id="SSF53032">
    <property type="entry name" value="tRNA-intron endonuclease catalytic domain-like"/>
    <property type="match status" value="1"/>
</dbReference>
<dbReference type="PANTHER" id="PTHR21227">
    <property type="entry name" value="TRNA-SPLICING ENDONUCLEASE SUBUNIT SEN2"/>
    <property type="match status" value="1"/>
</dbReference>
<dbReference type="PANTHER" id="PTHR21227:SF0">
    <property type="entry name" value="TRNA-SPLICING ENDONUCLEASE SUBUNIT SEN2"/>
    <property type="match status" value="1"/>
</dbReference>
<reference evidence="8" key="1">
    <citation type="submission" date="2022-06" db="EMBL/GenBank/DDBJ databases">
        <authorList>
            <consortium name="SYNGENTA / RWTH Aachen University"/>
        </authorList>
    </citation>
    <scope>NUCLEOTIDE SEQUENCE</scope>
</reference>
<evidence type="ECO:0000313" key="8">
    <source>
        <dbReference type="EMBL" id="CAH7690486.1"/>
    </source>
</evidence>
<dbReference type="InterPro" id="IPR006677">
    <property type="entry name" value="tRNA_intron_Endonuc_cat-like"/>
</dbReference>
<keyword evidence="9" id="KW-1185">Reference proteome</keyword>
<name>A0AAV0BUR2_PHAPC</name>
<feature type="active site" evidence="5">
    <location>
        <position position="338"/>
    </location>
</feature>
<evidence type="ECO:0000256" key="3">
    <source>
        <dbReference type="ARBA" id="ARBA00023239"/>
    </source>
</evidence>
<accession>A0AAV0BUR2</accession>
<dbReference type="GO" id="GO:0000213">
    <property type="term" value="F:tRNA-intron lyase activity"/>
    <property type="evidence" value="ECO:0007669"/>
    <property type="project" value="UniProtKB-UniRule"/>
</dbReference>
<dbReference type="AlphaFoldDB" id="A0AAV0BUR2"/>
<comment type="similarity">
    <text evidence="1 4">Belongs to the tRNA-intron endonuclease family.</text>
</comment>
<feature type="active site" evidence="5">
    <location>
        <position position="329"/>
    </location>
</feature>
<feature type="compositionally biased region" description="Basic and acidic residues" evidence="6">
    <location>
        <begin position="164"/>
        <end position="174"/>
    </location>
</feature>
<dbReference type="InterPro" id="IPR006676">
    <property type="entry name" value="tRNA_splic"/>
</dbReference>
<dbReference type="CDD" id="cd22363">
    <property type="entry name" value="tRNA-intron_lyase_C"/>
    <property type="match status" value="1"/>
</dbReference>
<dbReference type="InterPro" id="IPR011856">
    <property type="entry name" value="tRNA_endonuc-like_dom_sf"/>
</dbReference>
<keyword evidence="2 4" id="KW-0819">tRNA processing</keyword>
<dbReference type="GO" id="GO:0000379">
    <property type="term" value="P:tRNA-type intron splice site recognition and cleavage"/>
    <property type="evidence" value="ECO:0007669"/>
    <property type="project" value="TreeGrafter"/>
</dbReference>
<dbReference type="InterPro" id="IPR016589">
    <property type="entry name" value="tRNA_splic_SEN2"/>
</dbReference>
<protein>
    <recommendedName>
        <fullName evidence="4">tRNA-splicing endonuclease subunit Sen2</fullName>
        <ecNumber evidence="4">4.6.1.16</ecNumber>
    </recommendedName>
</protein>
<evidence type="ECO:0000256" key="2">
    <source>
        <dbReference type="ARBA" id="ARBA00022694"/>
    </source>
</evidence>
<dbReference type="Gene3D" id="3.40.1350.10">
    <property type="match status" value="1"/>
</dbReference>
<keyword evidence="3 4" id="KW-0456">Lyase</keyword>
<gene>
    <name evidence="8" type="ORF">PPACK8108_LOCUS25846</name>
</gene>
<comment type="caution">
    <text evidence="8">The sequence shown here is derived from an EMBL/GenBank/DDBJ whole genome shotgun (WGS) entry which is preliminary data.</text>
</comment>
<dbReference type="GO" id="GO:0003676">
    <property type="term" value="F:nucleic acid binding"/>
    <property type="evidence" value="ECO:0007669"/>
    <property type="project" value="InterPro"/>
</dbReference>
<evidence type="ECO:0000256" key="4">
    <source>
        <dbReference type="PIRNR" id="PIRNR011789"/>
    </source>
</evidence>
<sequence>MSSLANRRVEQPHSSAKRIRSTRTGNIYSQLLPINLSEPISFLSTLIPILRPSKQQTLKLRGAYEPISNSVWIEDASTMFFLWQRGFFGKGSLSRSEPTWLHRARNRRLVEILEDDSQLRLTAEELTAKRRIERRDQKIQKLKLKKVTINDSEKEKTNQTSGEKSPDSNEKLDLQDESRITNVQEVVENQNTTAKTARITSEITTKPLKNVKNKSLVLTEEVRDEVQAIKNLEHLQLMNEEAFFLTFGLGSLDVFSEEEDQTRVLSILEMWELFCRSSVRASRDASSTKDERIRSDNPFIISYVAYHHFRSLGWVVRSGVKFCSDWVLYGSKGPVGGHAEFAICVIPIYEDGRLVKTMSDERRSWRWLNTVNRVCAGVKKTLVLAYVVVPIDDGREEFRSPKKVLSRYSVKEVLIKRFIPTRMRD</sequence>
<dbReference type="PIRSF" id="PIRSF011789">
    <property type="entry name" value="tRNA_splic_SEN2"/>
    <property type="match status" value="1"/>
</dbReference>
<dbReference type="Pfam" id="PF01974">
    <property type="entry name" value="tRNA_int_endo"/>
    <property type="match status" value="1"/>
</dbReference>
<dbReference type="EC" id="4.6.1.16" evidence="4"/>
<dbReference type="GO" id="GO:0000214">
    <property type="term" value="C:tRNA-intron endonuclease complex"/>
    <property type="evidence" value="ECO:0007669"/>
    <property type="project" value="UniProtKB-UniRule"/>
</dbReference>
<feature type="domain" description="tRNA intron endonuclease catalytic" evidence="7">
    <location>
        <begin position="299"/>
        <end position="387"/>
    </location>
</feature>
<proteinExistence type="inferred from homology"/>
<evidence type="ECO:0000256" key="5">
    <source>
        <dbReference type="PIRSR" id="PIRSR011789-1"/>
    </source>
</evidence>
<dbReference type="Proteomes" id="UP001153365">
    <property type="component" value="Unassembled WGS sequence"/>
</dbReference>